<dbReference type="PANTHER" id="PTHR22714:SF3">
    <property type="entry name" value="PBPE DOMAIN-CONTAINING PROTEIN"/>
    <property type="match status" value="1"/>
</dbReference>
<dbReference type="Gene3D" id="3.40.190.10">
    <property type="entry name" value="Periplasmic binding protein-like II"/>
    <property type="match status" value="1"/>
</dbReference>
<evidence type="ECO:0000259" key="2">
    <source>
        <dbReference type="Pfam" id="PF00497"/>
    </source>
</evidence>
<feature type="transmembrane region" description="Helical" evidence="1">
    <location>
        <begin position="392"/>
        <end position="416"/>
    </location>
</feature>
<keyword evidence="1" id="KW-0812">Transmembrane</keyword>
<organism evidence="3 4">
    <name type="scientific">Panagrellus redivivus</name>
    <name type="common">Microworm</name>
    <dbReference type="NCBI Taxonomy" id="6233"/>
    <lineage>
        <taxon>Eukaryota</taxon>
        <taxon>Metazoa</taxon>
        <taxon>Ecdysozoa</taxon>
        <taxon>Nematoda</taxon>
        <taxon>Chromadorea</taxon>
        <taxon>Rhabditida</taxon>
        <taxon>Tylenchina</taxon>
        <taxon>Panagrolaimomorpha</taxon>
        <taxon>Panagrolaimoidea</taxon>
        <taxon>Panagrolaimidae</taxon>
        <taxon>Panagrellus</taxon>
    </lineage>
</organism>
<keyword evidence="1" id="KW-1133">Transmembrane helix</keyword>
<reference evidence="4" key="2">
    <citation type="submission" date="2020-10" db="UniProtKB">
        <authorList>
            <consortium name="WormBaseParasite"/>
        </authorList>
    </citation>
    <scope>IDENTIFICATION</scope>
</reference>
<evidence type="ECO:0000256" key="1">
    <source>
        <dbReference type="SAM" id="Phobius"/>
    </source>
</evidence>
<dbReference type="Pfam" id="PF00497">
    <property type="entry name" value="SBP_bac_3"/>
    <property type="match status" value="1"/>
</dbReference>
<dbReference type="WBParaSite" id="Pan_g17607.t1">
    <property type="protein sequence ID" value="Pan_g17607.t1"/>
    <property type="gene ID" value="Pan_g17607"/>
</dbReference>
<feature type="transmembrane region" description="Helical" evidence="1">
    <location>
        <begin position="194"/>
        <end position="214"/>
    </location>
</feature>
<feature type="transmembrane region" description="Helical" evidence="1">
    <location>
        <begin position="135"/>
        <end position="157"/>
    </location>
</feature>
<dbReference type="InterPro" id="IPR001638">
    <property type="entry name" value="Solute-binding_3/MltF_N"/>
</dbReference>
<dbReference type="SUPFAM" id="SSF53850">
    <property type="entry name" value="Periplasmic binding protein-like II"/>
    <property type="match status" value="1"/>
</dbReference>
<dbReference type="PANTHER" id="PTHR22714">
    <property type="entry name" value="PROTEIN CBG02446-RELATED"/>
    <property type="match status" value="1"/>
</dbReference>
<evidence type="ECO:0000313" key="3">
    <source>
        <dbReference type="Proteomes" id="UP000492821"/>
    </source>
</evidence>
<protein>
    <submittedName>
        <fullName evidence="4">PBPb domain-containing protein</fullName>
    </submittedName>
</protein>
<evidence type="ECO:0000313" key="4">
    <source>
        <dbReference type="WBParaSite" id="Pan_g17607.t1"/>
    </source>
</evidence>
<accession>A0A7E4V7U9</accession>
<dbReference type="Proteomes" id="UP000492821">
    <property type="component" value="Unassembled WGS sequence"/>
</dbReference>
<reference evidence="3" key="1">
    <citation type="journal article" date="2013" name="Genetics">
        <title>The draft genome and transcriptome of Panagrellus redivivus are shaped by the harsh demands of a free-living lifestyle.</title>
        <authorList>
            <person name="Srinivasan J."/>
            <person name="Dillman A.R."/>
            <person name="Macchietto M.G."/>
            <person name="Heikkinen L."/>
            <person name="Lakso M."/>
            <person name="Fracchia K.M."/>
            <person name="Antoshechkin I."/>
            <person name="Mortazavi A."/>
            <person name="Wong G."/>
            <person name="Sternberg P.W."/>
        </authorList>
    </citation>
    <scope>NUCLEOTIDE SEQUENCE [LARGE SCALE GENOMIC DNA]</scope>
    <source>
        <strain evidence="3">MT8872</strain>
    </source>
</reference>
<name>A0A7E4V7U9_PANRE</name>
<proteinExistence type="predicted"/>
<sequence>MSVSVGFIEVESDAYKCFRQVPRRKCERPGAEVEIIQLAFQMLNLTWRGIDVEQTFGIPPDLGSKLNSTTWSGMMGLLTTGKIDMSGLSMHITPERMEDVIFAFPLRYFQTIYVVRKPNETYSQNFIVNAFPLNFWMIAMATFFVVWGIHILHAFIVKLNEKKKVDLFWRESGRSLMQLVSANLRQTIPLNSQGALFILNALYMLAMIIILNYYQSAIFSNLVAPNFYKIPFRNREELAVAIKKGEVFMTDIHRSRPYCAYECTDLYKALETNPMKVRQSASQVFADIANNGVFQSKLDVNFIPAPFNWFSRRKDKIIIKDTREVAHYTAFAFAKSQRLLRQRFNQAIVELLPAVEHITTAHGYRTRRRRYDPVEEQHFLALSLHEHFVQVFYLYAIGIGVAIISFVLEIGIPKIYDAIVSWRNQRRHNE</sequence>
<keyword evidence="1" id="KW-0472">Membrane</keyword>
<dbReference type="InterPro" id="IPR040128">
    <property type="entry name" value="T25E4.2-like"/>
</dbReference>
<feature type="domain" description="Solute-binding protein family 3/N-terminal" evidence="2">
    <location>
        <begin position="46"/>
        <end position="351"/>
    </location>
</feature>
<keyword evidence="3" id="KW-1185">Reference proteome</keyword>
<dbReference type="AlphaFoldDB" id="A0A7E4V7U9"/>